<comment type="caution">
    <text evidence="2">The sequence shown here is derived from an EMBL/GenBank/DDBJ whole genome shotgun (WGS) entry which is preliminary data.</text>
</comment>
<organism evidence="2 3">
    <name type="scientific">Neocallimastix californiae</name>
    <dbReference type="NCBI Taxonomy" id="1754190"/>
    <lineage>
        <taxon>Eukaryota</taxon>
        <taxon>Fungi</taxon>
        <taxon>Fungi incertae sedis</taxon>
        <taxon>Chytridiomycota</taxon>
        <taxon>Chytridiomycota incertae sedis</taxon>
        <taxon>Neocallimastigomycetes</taxon>
        <taxon>Neocallimastigales</taxon>
        <taxon>Neocallimastigaceae</taxon>
        <taxon>Neocallimastix</taxon>
    </lineage>
</organism>
<feature type="coiled-coil region" evidence="1">
    <location>
        <begin position="306"/>
        <end position="333"/>
    </location>
</feature>
<accession>A0A1Y1ZTW1</accession>
<evidence type="ECO:0000313" key="3">
    <source>
        <dbReference type="Proteomes" id="UP000193920"/>
    </source>
</evidence>
<dbReference type="EMBL" id="MCOG01000358">
    <property type="protein sequence ID" value="ORY13658.1"/>
    <property type="molecule type" value="Genomic_DNA"/>
</dbReference>
<keyword evidence="1" id="KW-0175">Coiled coil</keyword>
<evidence type="ECO:0008006" key="4">
    <source>
        <dbReference type="Google" id="ProtNLM"/>
    </source>
</evidence>
<evidence type="ECO:0000313" key="2">
    <source>
        <dbReference type="EMBL" id="ORY13658.1"/>
    </source>
</evidence>
<protein>
    <recommendedName>
        <fullName evidence="4">Ankyrin</fullName>
    </recommendedName>
</protein>
<dbReference type="InterPro" id="IPR036770">
    <property type="entry name" value="Ankyrin_rpt-contain_sf"/>
</dbReference>
<name>A0A1Y1ZTW1_9FUNG</name>
<dbReference type="Proteomes" id="UP000193920">
    <property type="component" value="Unassembled WGS sequence"/>
</dbReference>
<proteinExistence type="predicted"/>
<gene>
    <name evidence="2" type="ORF">LY90DRAFT_518156</name>
</gene>
<dbReference type="AlphaFoldDB" id="A0A1Y1ZTW1"/>
<keyword evidence="3" id="KW-1185">Reference proteome</keyword>
<evidence type="ECO:0000256" key="1">
    <source>
        <dbReference type="SAM" id="Coils"/>
    </source>
</evidence>
<sequence>MQNVDILTEKQKLVLEILEMNNFNKLKDFINSIEIPIYFLNSTNFDLLITALFLNCSLKIVKLIYNNCNYKTLNYEVKHLYYLYDKSNIKDKKNVNDIDNSKKLIDINNCIKSPLLVSLENSDFQTVEFLIKNGADIFFKINDKYILEILREEELLTTKKLNFLLKNGFSLKKFEIERLSNFEFKYIKMCLENYIFDTNFIKSLLILYKNGKGISKRNFNHIINAEKNKLHIPRNFYLEYLDKKDYRKVEYLYKYYDTANSNSFEDFILFYLNYFDRHFNKKPFYDFFNFIVNNDTILPFSKEYAIEEIEIIIQNKKLKMVQLIKNNDTLKLKAFLRKNNYILNNLYSSKNEILNLINDYKASSSVVYLIQKFLLNQNSDEDTINL</sequence>
<reference evidence="2 3" key="1">
    <citation type="submission" date="2016-08" db="EMBL/GenBank/DDBJ databases">
        <title>A Parts List for Fungal Cellulosomes Revealed by Comparative Genomics.</title>
        <authorList>
            <consortium name="DOE Joint Genome Institute"/>
            <person name="Haitjema C.H."/>
            <person name="Gilmore S.P."/>
            <person name="Henske J.K."/>
            <person name="Solomon K.V."/>
            <person name="De Groot R."/>
            <person name="Kuo A."/>
            <person name="Mondo S.J."/>
            <person name="Salamov A.A."/>
            <person name="Labutti K."/>
            <person name="Zhao Z."/>
            <person name="Chiniquy J."/>
            <person name="Barry K."/>
            <person name="Brewer H.M."/>
            <person name="Purvine S.O."/>
            <person name="Wright A.T."/>
            <person name="Boxma B."/>
            <person name="Van Alen T."/>
            <person name="Hackstein J.H."/>
            <person name="Baker S.E."/>
            <person name="Grigoriev I.V."/>
            <person name="O'Malley M.A."/>
        </authorList>
    </citation>
    <scope>NUCLEOTIDE SEQUENCE [LARGE SCALE GENOMIC DNA]</scope>
    <source>
        <strain evidence="2 3">G1</strain>
    </source>
</reference>
<dbReference type="SUPFAM" id="SSF48403">
    <property type="entry name" value="Ankyrin repeat"/>
    <property type="match status" value="1"/>
</dbReference>